<protein>
    <submittedName>
        <fullName evidence="1">Uncharacterized protein</fullName>
    </submittedName>
</protein>
<proteinExistence type="predicted"/>
<dbReference type="SUPFAM" id="SSF53756">
    <property type="entry name" value="UDP-Glycosyltransferase/glycogen phosphorylase"/>
    <property type="match status" value="1"/>
</dbReference>
<accession>A0AAN8YF57</accession>
<dbReference type="EMBL" id="JBANQN010000005">
    <property type="protein sequence ID" value="KAK6789566.1"/>
    <property type="molecule type" value="Genomic_DNA"/>
</dbReference>
<name>A0AAN8YF57_SOLBU</name>
<gene>
    <name evidence="1" type="ORF">RDI58_013366</name>
</gene>
<evidence type="ECO:0000313" key="1">
    <source>
        <dbReference type="EMBL" id="KAK6789566.1"/>
    </source>
</evidence>
<keyword evidence="2" id="KW-1185">Reference proteome</keyword>
<comment type="caution">
    <text evidence="1">The sequence shown here is derived from an EMBL/GenBank/DDBJ whole genome shotgun (WGS) entry which is preliminary data.</text>
</comment>
<reference evidence="1 2" key="1">
    <citation type="submission" date="2024-02" db="EMBL/GenBank/DDBJ databases">
        <title>de novo genome assembly of Solanum bulbocastanum strain 11H21.</title>
        <authorList>
            <person name="Hosaka A.J."/>
        </authorList>
    </citation>
    <scope>NUCLEOTIDE SEQUENCE [LARGE SCALE GENOMIC DNA]</scope>
    <source>
        <tissue evidence="1">Young leaves</tissue>
    </source>
</reference>
<dbReference type="Proteomes" id="UP001371456">
    <property type="component" value="Unassembled WGS sequence"/>
</dbReference>
<sequence length="105" mass="11905">MKNLKNEKLHVLIALFLGQGQINPCLQFSKQLINLGIKVTLTMSLSTFSKIKKLPNVEGLSFSPFCDGNDGQFQLSSVDDFHLFYSSVKSRGENLIFNLIQPKRW</sequence>
<organism evidence="1 2">
    <name type="scientific">Solanum bulbocastanum</name>
    <name type="common">Wild potato</name>
    <dbReference type="NCBI Taxonomy" id="147425"/>
    <lineage>
        <taxon>Eukaryota</taxon>
        <taxon>Viridiplantae</taxon>
        <taxon>Streptophyta</taxon>
        <taxon>Embryophyta</taxon>
        <taxon>Tracheophyta</taxon>
        <taxon>Spermatophyta</taxon>
        <taxon>Magnoliopsida</taxon>
        <taxon>eudicotyledons</taxon>
        <taxon>Gunneridae</taxon>
        <taxon>Pentapetalae</taxon>
        <taxon>asterids</taxon>
        <taxon>lamiids</taxon>
        <taxon>Solanales</taxon>
        <taxon>Solanaceae</taxon>
        <taxon>Solanoideae</taxon>
        <taxon>Solaneae</taxon>
        <taxon>Solanum</taxon>
    </lineage>
</organism>
<dbReference type="Gene3D" id="3.40.50.2000">
    <property type="entry name" value="Glycogen Phosphorylase B"/>
    <property type="match status" value="1"/>
</dbReference>
<evidence type="ECO:0000313" key="2">
    <source>
        <dbReference type="Proteomes" id="UP001371456"/>
    </source>
</evidence>
<dbReference type="AlphaFoldDB" id="A0AAN8YF57"/>